<keyword evidence="1" id="KW-0175">Coiled coil</keyword>
<dbReference type="eggNOG" id="COG3334">
    <property type="taxonomic scope" value="Bacteria"/>
</dbReference>
<dbReference type="SUPFAM" id="SSF158791">
    <property type="entry name" value="MgtE N-terminal domain-like"/>
    <property type="match status" value="1"/>
</dbReference>
<feature type="coiled-coil region" evidence="1">
    <location>
        <begin position="65"/>
        <end position="136"/>
    </location>
</feature>
<feature type="domain" description="Magnesium transporter MgtE intracellular" evidence="3">
    <location>
        <begin position="119"/>
        <end position="192"/>
    </location>
</feature>
<feature type="transmembrane region" description="Helical" evidence="2">
    <location>
        <begin position="23"/>
        <end position="45"/>
    </location>
</feature>
<evidence type="ECO:0000313" key="4">
    <source>
        <dbReference type="EMBL" id="ETT85858.1"/>
    </source>
</evidence>
<evidence type="ECO:0000256" key="2">
    <source>
        <dbReference type="SAM" id="Phobius"/>
    </source>
</evidence>
<keyword evidence="2" id="KW-1133">Transmembrane helix</keyword>
<organism evidence="4 5">
    <name type="scientific">Viridibacillus arenosi FSL R5-213</name>
    <dbReference type="NCBI Taxonomy" id="1227360"/>
    <lineage>
        <taxon>Bacteria</taxon>
        <taxon>Bacillati</taxon>
        <taxon>Bacillota</taxon>
        <taxon>Bacilli</taxon>
        <taxon>Bacillales</taxon>
        <taxon>Caryophanaceae</taxon>
        <taxon>Viridibacillus</taxon>
    </lineage>
</organism>
<dbReference type="Gene3D" id="1.25.60.10">
    <property type="entry name" value="MgtE N-terminal domain-like"/>
    <property type="match status" value="1"/>
</dbReference>
<sequence length="197" mass="21989">MAKKNLKHTKASEIKAASTLQRLFYWVIIPLLFTTAVLLIIAHLLNVNVFEKAKEWTSGTAQSTNEKVLNENDAKENAKQTVELKAQIKEKEAQIAQLQGQIEDSKNEKSKLVIEQDRLIAEIDKLEKGKVETQKEFSSIVSTFEKMTPKAAAPVIINMSDSEAIKILASLKPETLAKVLEKMPAKDAARYTVLLAK</sequence>
<dbReference type="Proteomes" id="UP000019062">
    <property type="component" value="Unassembled WGS sequence"/>
</dbReference>
<dbReference type="InterPro" id="IPR038076">
    <property type="entry name" value="MgtE_N_sf"/>
</dbReference>
<protein>
    <recommendedName>
        <fullName evidence="3">Magnesium transporter MgtE intracellular domain-containing protein</fullName>
    </recommendedName>
</protein>
<reference evidence="4 5" key="1">
    <citation type="journal article" date="2014" name="BMC Genomics">
        <title>Genomic comparison of sporeforming bacilli isolated from milk.</title>
        <authorList>
            <person name="Moreno Switt A.I."/>
            <person name="Andrus A.D."/>
            <person name="Ranieri M.L."/>
            <person name="Orsi R.H."/>
            <person name="Ivy R."/>
            <person name="den Bakker H.C."/>
            <person name="Martin N.H."/>
            <person name="Wiedmann M."/>
            <person name="Boor K.J."/>
        </authorList>
    </citation>
    <scope>NUCLEOTIDE SEQUENCE [LARGE SCALE GENOMIC DNA]</scope>
    <source>
        <strain evidence="4 5">FSL R5-213</strain>
    </source>
</reference>
<dbReference type="InterPro" id="IPR006668">
    <property type="entry name" value="Mg_transptr_MgtE_intracell_dom"/>
</dbReference>
<dbReference type="AlphaFoldDB" id="W4EZ21"/>
<evidence type="ECO:0000259" key="3">
    <source>
        <dbReference type="Pfam" id="PF03448"/>
    </source>
</evidence>
<dbReference type="EMBL" id="ASQA01000016">
    <property type="protein sequence ID" value="ETT85858.1"/>
    <property type="molecule type" value="Genomic_DNA"/>
</dbReference>
<proteinExistence type="predicted"/>
<keyword evidence="2" id="KW-0472">Membrane</keyword>
<evidence type="ECO:0000256" key="1">
    <source>
        <dbReference type="SAM" id="Coils"/>
    </source>
</evidence>
<gene>
    <name evidence="4" type="ORF">C176_10517</name>
</gene>
<accession>W4EZ21</accession>
<keyword evidence="2" id="KW-0812">Transmembrane</keyword>
<keyword evidence="5" id="KW-1185">Reference proteome</keyword>
<dbReference type="Pfam" id="PF03448">
    <property type="entry name" value="MgtE_N"/>
    <property type="match status" value="1"/>
</dbReference>
<evidence type="ECO:0000313" key="5">
    <source>
        <dbReference type="Proteomes" id="UP000019062"/>
    </source>
</evidence>
<name>W4EZ21_9BACL</name>
<comment type="caution">
    <text evidence="4">The sequence shown here is derived from an EMBL/GenBank/DDBJ whole genome shotgun (WGS) entry which is preliminary data.</text>
</comment>